<keyword evidence="2" id="KW-0560">Oxidoreductase</keyword>
<keyword evidence="3" id="KW-0408">Iron</keyword>
<organism evidence="4">
    <name type="scientific">marine metagenome</name>
    <dbReference type="NCBI Taxonomy" id="408172"/>
    <lineage>
        <taxon>unclassified sequences</taxon>
        <taxon>metagenomes</taxon>
        <taxon>ecological metagenomes</taxon>
    </lineage>
</organism>
<dbReference type="GO" id="GO:0046872">
    <property type="term" value="F:metal ion binding"/>
    <property type="evidence" value="ECO:0007669"/>
    <property type="project" value="UniProtKB-KW"/>
</dbReference>
<evidence type="ECO:0000256" key="1">
    <source>
        <dbReference type="ARBA" id="ARBA00022723"/>
    </source>
</evidence>
<dbReference type="PANTHER" id="PTHR20883:SF19">
    <property type="entry name" value="MULTIFUNCTIONAL DIOXYGENASE AUSE"/>
    <property type="match status" value="1"/>
</dbReference>
<keyword evidence="1" id="KW-0479">Metal-binding</keyword>
<dbReference type="SUPFAM" id="SSF51197">
    <property type="entry name" value="Clavaminate synthase-like"/>
    <property type="match status" value="1"/>
</dbReference>
<evidence type="ECO:0008006" key="5">
    <source>
        <dbReference type="Google" id="ProtNLM"/>
    </source>
</evidence>
<dbReference type="PANTHER" id="PTHR20883">
    <property type="entry name" value="PHYTANOYL-COA DIOXYGENASE DOMAIN CONTAINING 1"/>
    <property type="match status" value="1"/>
</dbReference>
<evidence type="ECO:0000313" key="4">
    <source>
        <dbReference type="EMBL" id="SVA87220.1"/>
    </source>
</evidence>
<sequence>MAEILHLDSETSVEEILNVLDQDAAVIIDNVISLDTVETLKGELAPYLSKEIFGRDEFTGFSTKRVGALIARSNTCRDLALNPLVIDVAKQYLKPFADGYQLHFTSAVSIGPSETKQVLHRDRGIWGGYLPRKIEPLMSTLWAVTEFTRENGATQIVPGSHKWDKEREPNDAEIAYAEMNPGSVLLYTGTVMHGGGENKTASEIRTGVFLHYALNWLRQEENQYLSCPPEIAKELSPKLRSLIGYSKGGYVLGFYSDPYDEEAKFESVSPENMFNKAKDKFESLPNPEELIDETS</sequence>
<reference evidence="4" key="1">
    <citation type="submission" date="2018-05" db="EMBL/GenBank/DDBJ databases">
        <authorList>
            <person name="Lanie J.A."/>
            <person name="Ng W.-L."/>
            <person name="Kazmierczak K.M."/>
            <person name="Andrzejewski T.M."/>
            <person name="Davidsen T.M."/>
            <person name="Wayne K.J."/>
            <person name="Tettelin H."/>
            <person name="Glass J.I."/>
            <person name="Rusch D."/>
            <person name="Podicherti R."/>
            <person name="Tsui H.-C.T."/>
            <person name="Winkler M.E."/>
        </authorList>
    </citation>
    <scope>NUCLEOTIDE SEQUENCE</scope>
</reference>
<evidence type="ECO:0000256" key="2">
    <source>
        <dbReference type="ARBA" id="ARBA00023002"/>
    </source>
</evidence>
<dbReference type="Gene3D" id="2.60.120.620">
    <property type="entry name" value="q2cbj1_9rhob like domain"/>
    <property type="match status" value="1"/>
</dbReference>
<gene>
    <name evidence="4" type="ORF">METZ01_LOCUS140074</name>
</gene>
<dbReference type="EMBL" id="UINC01020872">
    <property type="protein sequence ID" value="SVA87220.1"/>
    <property type="molecule type" value="Genomic_DNA"/>
</dbReference>
<dbReference type="Pfam" id="PF05721">
    <property type="entry name" value="PhyH"/>
    <property type="match status" value="1"/>
</dbReference>
<proteinExistence type="predicted"/>
<dbReference type="AlphaFoldDB" id="A0A381ZDA2"/>
<dbReference type="GO" id="GO:0016491">
    <property type="term" value="F:oxidoreductase activity"/>
    <property type="evidence" value="ECO:0007669"/>
    <property type="project" value="UniProtKB-KW"/>
</dbReference>
<accession>A0A381ZDA2</accession>
<dbReference type="InterPro" id="IPR008775">
    <property type="entry name" value="Phytyl_CoA_dOase-like"/>
</dbReference>
<protein>
    <recommendedName>
        <fullName evidence="5">Mitomycin antibiotic biosynthesis protein</fullName>
    </recommendedName>
</protein>
<evidence type="ECO:0000256" key="3">
    <source>
        <dbReference type="ARBA" id="ARBA00023004"/>
    </source>
</evidence>
<name>A0A381ZDA2_9ZZZZ</name>